<evidence type="ECO:0000313" key="1">
    <source>
        <dbReference type="EMBL" id="SCX56553.1"/>
    </source>
</evidence>
<sequence>MRTPLLLLDVDGVLNAVGSTATDRETAVFAGYTLSWDPTVTRRLAGWHEQGRVEVQWLTTWAGNADALLAEPMGLPRGLRVHERSDGTGPSGFTGSLAGASRWWKLDAARAVVDEDPGRRTVWIDDDLALRADDVQEWLAAHPHVLPVAPDLATGLTHEHLDEIEHWLD</sequence>
<reference evidence="2" key="1">
    <citation type="submission" date="2016-10" db="EMBL/GenBank/DDBJ databases">
        <authorList>
            <person name="Varghese N."/>
            <person name="Submissions S."/>
        </authorList>
    </citation>
    <scope>NUCLEOTIDE SEQUENCE [LARGE SCALE GENOMIC DNA]</scope>
    <source>
        <strain evidence="2">DSM 45722</strain>
    </source>
</reference>
<name>A0A1G4YSW6_9ACTN</name>
<proteinExistence type="predicted"/>
<dbReference type="EMBL" id="FMUH01000006">
    <property type="protein sequence ID" value="SCX56553.1"/>
    <property type="molecule type" value="Genomic_DNA"/>
</dbReference>
<dbReference type="Proteomes" id="UP000198981">
    <property type="component" value="Unassembled WGS sequence"/>
</dbReference>
<dbReference type="Pfam" id="PF18143">
    <property type="entry name" value="HAD_SAK_2"/>
    <property type="match status" value="1"/>
</dbReference>
<organism evidence="1 2">
    <name type="scientific">Klenkia marina</name>
    <dbReference type="NCBI Taxonomy" id="1960309"/>
    <lineage>
        <taxon>Bacteria</taxon>
        <taxon>Bacillati</taxon>
        <taxon>Actinomycetota</taxon>
        <taxon>Actinomycetes</taxon>
        <taxon>Geodermatophilales</taxon>
        <taxon>Geodermatophilaceae</taxon>
        <taxon>Klenkia</taxon>
    </lineage>
</organism>
<dbReference type="AlphaFoldDB" id="A0A1G4YSW6"/>
<dbReference type="STRING" id="1960309.SAMN03159343_3445"/>
<gene>
    <name evidence="1" type="ORF">SAMN03159343_3445</name>
</gene>
<evidence type="ECO:0000313" key="2">
    <source>
        <dbReference type="Proteomes" id="UP000198981"/>
    </source>
</evidence>
<keyword evidence="2" id="KW-1185">Reference proteome</keyword>
<accession>A0A1G4YSW6</accession>
<dbReference type="RefSeq" id="WP_243470042.1">
    <property type="nucleotide sequence ID" value="NZ_FMUH01000006.1"/>
</dbReference>
<protein>
    <submittedName>
        <fullName evidence="1">Uncharacterized protein</fullName>
    </submittedName>
</protein>